<keyword evidence="2" id="KW-1185">Reference proteome</keyword>
<evidence type="ECO:0000313" key="2">
    <source>
        <dbReference type="Proteomes" id="UP000222366"/>
    </source>
</evidence>
<proteinExistence type="predicted"/>
<reference evidence="1 2" key="1">
    <citation type="journal article" date="2017" name="Nat. Microbiol.">
        <title>Natural product diversity associated with the nematode symbionts Photorhabdus and Xenorhabdus.</title>
        <authorList>
            <person name="Tobias N.J."/>
            <person name="Wolff H."/>
            <person name="Djahanschiri B."/>
            <person name="Grundmann F."/>
            <person name="Kronenwerth M."/>
            <person name="Shi Y.M."/>
            <person name="Simonyi S."/>
            <person name="Grun P."/>
            <person name="Shapiro-Ilan D."/>
            <person name="Pidot S.J."/>
            <person name="Stinear T.P."/>
            <person name="Ebersberger I."/>
            <person name="Bode H.B."/>
        </authorList>
    </citation>
    <scope>NUCLEOTIDE SEQUENCE [LARGE SCALE GENOMIC DNA]</scope>
    <source>
        <strain evidence="1 2">DSM 17904</strain>
    </source>
</reference>
<gene>
    <name evidence="1" type="ORF">Xsto_03377</name>
</gene>
<evidence type="ECO:0000313" key="1">
    <source>
        <dbReference type="EMBL" id="PHM64041.1"/>
    </source>
</evidence>
<organism evidence="1 2">
    <name type="scientific">Xenorhabdus stockiae</name>
    <dbReference type="NCBI Taxonomy" id="351614"/>
    <lineage>
        <taxon>Bacteria</taxon>
        <taxon>Pseudomonadati</taxon>
        <taxon>Pseudomonadota</taxon>
        <taxon>Gammaproteobacteria</taxon>
        <taxon>Enterobacterales</taxon>
        <taxon>Morganellaceae</taxon>
        <taxon>Xenorhabdus</taxon>
    </lineage>
</organism>
<protein>
    <submittedName>
        <fullName evidence="1">Transposase</fullName>
    </submittedName>
</protein>
<sequence>MILPRSALKKDKLAVEYHRQKIDELGNPLFLLDKYVNLSALTEVVDCAMPRIVSPKGGRPPTHGTLNVT</sequence>
<name>A0A2D0KKS5_9GAMM</name>
<dbReference type="Proteomes" id="UP000222366">
    <property type="component" value="Unassembled WGS sequence"/>
</dbReference>
<dbReference type="RefSeq" id="WP_211284338.1">
    <property type="nucleotide sequence ID" value="NZ_CAWNRH010000113.1"/>
</dbReference>
<dbReference type="EMBL" id="NJAJ01000038">
    <property type="protein sequence ID" value="PHM64041.1"/>
    <property type="molecule type" value="Genomic_DNA"/>
</dbReference>
<dbReference type="AlphaFoldDB" id="A0A2D0KKS5"/>
<comment type="caution">
    <text evidence="1">The sequence shown here is derived from an EMBL/GenBank/DDBJ whole genome shotgun (WGS) entry which is preliminary data.</text>
</comment>
<accession>A0A2D0KKS5</accession>